<protein>
    <submittedName>
        <fullName evidence="2">Uncharacterized protein</fullName>
    </submittedName>
</protein>
<dbReference type="AlphaFoldDB" id="A0A9W4H4D6"/>
<gene>
    <name evidence="2" type="ORF">SBRY_50459</name>
</gene>
<dbReference type="Proteomes" id="UP001153328">
    <property type="component" value="Unassembled WGS sequence"/>
</dbReference>
<feature type="compositionally biased region" description="Basic residues" evidence="1">
    <location>
        <begin position="8"/>
        <end position="25"/>
    </location>
</feature>
<evidence type="ECO:0000313" key="2">
    <source>
        <dbReference type="EMBL" id="CAG7650840.1"/>
    </source>
</evidence>
<feature type="region of interest" description="Disordered" evidence="1">
    <location>
        <begin position="1"/>
        <end position="52"/>
    </location>
</feature>
<comment type="caution">
    <text evidence="2">The sequence shown here is derived from an EMBL/GenBank/DDBJ whole genome shotgun (WGS) entry which is preliminary data.</text>
</comment>
<keyword evidence="3" id="KW-1185">Reference proteome</keyword>
<feature type="region of interest" description="Disordered" evidence="1">
    <location>
        <begin position="68"/>
        <end position="92"/>
    </location>
</feature>
<reference evidence="2" key="1">
    <citation type="submission" date="2021-06" db="EMBL/GenBank/DDBJ databases">
        <authorList>
            <person name="Arsene-Ploetze F."/>
        </authorList>
    </citation>
    <scope>NUCLEOTIDE SEQUENCE</scope>
    <source>
        <strain evidence="2">SBRY1</strain>
    </source>
</reference>
<dbReference type="EMBL" id="CAJVAX010000019">
    <property type="protein sequence ID" value="CAG7650840.1"/>
    <property type="molecule type" value="Genomic_DNA"/>
</dbReference>
<evidence type="ECO:0000313" key="3">
    <source>
        <dbReference type="Proteomes" id="UP001153328"/>
    </source>
</evidence>
<accession>A0A9W4H4D6</accession>
<evidence type="ECO:0000256" key="1">
    <source>
        <dbReference type="SAM" id="MobiDB-lite"/>
    </source>
</evidence>
<name>A0A9W4H4D6_9ACTN</name>
<proteinExistence type="predicted"/>
<organism evidence="2 3">
    <name type="scientific">Actinacidiphila bryophytorum</name>
    <dbReference type="NCBI Taxonomy" id="1436133"/>
    <lineage>
        <taxon>Bacteria</taxon>
        <taxon>Bacillati</taxon>
        <taxon>Actinomycetota</taxon>
        <taxon>Actinomycetes</taxon>
        <taxon>Kitasatosporales</taxon>
        <taxon>Streptomycetaceae</taxon>
        <taxon>Actinacidiphila</taxon>
    </lineage>
</organism>
<sequence length="92" mass="10182">MAGDRPVPGHRPRRSRSALHPRPGRLAHSLRGALPPRQDRPQTRPQLPPAAYDPAWACENLDRWSSIHHLGTNDPHAVSATLPMTLPEEPSP</sequence>